<reference evidence="6 7" key="1">
    <citation type="submission" date="2020-08" db="EMBL/GenBank/DDBJ databases">
        <title>Functional genomics of gut bacteria from endangered species of beetles.</title>
        <authorList>
            <person name="Carlos-Shanley C."/>
        </authorList>
    </citation>
    <scope>NUCLEOTIDE SEQUENCE [LARGE SCALE GENOMIC DNA]</scope>
    <source>
        <strain evidence="6 7">S00245</strain>
    </source>
</reference>
<keyword evidence="1 3" id="KW-0456">Lyase</keyword>
<name>A0A7W7NV49_9SPHN</name>
<evidence type="ECO:0000256" key="2">
    <source>
        <dbReference type="ARBA" id="ARBA00023316"/>
    </source>
</evidence>
<organism evidence="6 7">
    <name type="scientific">Novosphingobium chloroacetimidivorans</name>
    <dbReference type="NCBI Taxonomy" id="1428314"/>
    <lineage>
        <taxon>Bacteria</taxon>
        <taxon>Pseudomonadati</taxon>
        <taxon>Pseudomonadota</taxon>
        <taxon>Alphaproteobacteria</taxon>
        <taxon>Sphingomonadales</taxon>
        <taxon>Sphingomonadaceae</taxon>
        <taxon>Novosphingobium</taxon>
    </lineage>
</organism>
<feature type="domain" description="RlpA-like protein double-psi beta-barrel" evidence="5">
    <location>
        <begin position="87"/>
        <end position="173"/>
    </location>
</feature>
<protein>
    <recommendedName>
        <fullName evidence="3">Endolytic peptidoglycan transglycosylase RlpA</fullName>
        <ecNumber evidence="3">4.2.2.-</ecNumber>
    </recommendedName>
</protein>
<dbReference type="HAMAP" id="MF_02071">
    <property type="entry name" value="RlpA"/>
    <property type="match status" value="1"/>
</dbReference>
<keyword evidence="3" id="KW-0732">Signal</keyword>
<proteinExistence type="inferred from homology"/>
<dbReference type="PANTHER" id="PTHR34183:SF8">
    <property type="entry name" value="ENDOLYTIC PEPTIDOGLYCAN TRANSGLYCOSYLASE RLPA-RELATED"/>
    <property type="match status" value="1"/>
</dbReference>
<keyword evidence="2 3" id="KW-0961">Cell wall biogenesis/degradation</keyword>
<evidence type="ECO:0000313" key="7">
    <source>
        <dbReference type="Proteomes" id="UP000555448"/>
    </source>
</evidence>
<feature type="signal peptide" evidence="3">
    <location>
        <begin position="1"/>
        <end position="43"/>
    </location>
</feature>
<keyword evidence="6" id="KW-0449">Lipoprotein</keyword>
<dbReference type="Proteomes" id="UP000555448">
    <property type="component" value="Unassembled WGS sequence"/>
</dbReference>
<dbReference type="Gene3D" id="2.40.40.10">
    <property type="entry name" value="RlpA-like domain"/>
    <property type="match status" value="1"/>
</dbReference>
<dbReference type="Pfam" id="PF03330">
    <property type="entry name" value="DPBB_1"/>
    <property type="match status" value="1"/>
</dbReference>
<gene>
    <name evidence="3" type="primary">rlpA</name>
    <name evidence="6" type="ORF">HNO88_000221</name>
</gene>
<dbReference type="InterPro" id="IPR034718">
    <property type="entry name" value="RlpA"/>
</dbReference>
<dbReference type="PANTHER" id="PTHR34183">
    <property type="entry name" value="ENDOLYTIC PEPTIDOGLYCAN TRANSGLYCOSYLASE RLPA"/>
    <property type="match status" value="1"/>
</dbReference>
<evidence type="ECO:0000259" key="5">
    <source>
        <dbReference type="Pfam" id="PF03330"/>
    </source>
</evidence>
<dbReference type="GO" id="GO:0000270">
    <property type="term" value="P:peptidoglycan metabolic process"/>
    <property type="evidence" value="ECO:0007669"/>
    <property type="project" value="UniProtKB-UniRule"/>
</dbReference>
<comment type="similarity">
    <text evidence="3 4">Belongs to the RlpA family.</text>
</comment>
<evidence type="ECO:0000256" key="4">
    <source>
        <dbReference type="RuleBase" id="RU003495"/>
    </source>
</evidence>
<evidence type="ECO:0000256" key="3">
    <source>
        <dbReference type="HAMAP-Rule" id="MF_02071"/>
    </source>
</evidence>
<comment type="caution">
    <text evidence="6">The sequence shown here is derived from an EMBL/GenBank/DDBJ whole genome shotgun (WGS) entry which is preliminary data.</text>
</comment>
<feature type="chain" id="PRO_5031665010" description="Endolytic peptidoglycan transglycosylase RlpA" evidence="3">
    <location>
        <begin position="44"/>
        <end position="180"/>
    </location>
</feature>
<dbReference type="InterPro" id="IPR036908">
    <property type="entry name" value="RlpA-like_sf"/>
</dbReference>
<dbReference type="NCBIfam" id="TIGR00413">
    <property type="entry name" value="rlpA"/>
    <property type="match status" value="1"/>
</dbReference>
<dbReference type="InterPro" id="IPR012997">
    <property type="entry name" value="RplA"/>
</dbReference>
<accession>A0A7W7NV49</accession>
<dbReference type="EMBL" id="JACHLR010000001">
    <property type="protein sequence ID" value="MBB4856924.1"/>
    <property type="molecule type" value="Genomic_DNA"/>
</dbReference>
<keyword evidence="7" id="KW-1185">Reference proteome</keyword>
<dbReference type="RefSeq" id="WP_246381079.1">
    <property type="nucleotide sequence ID" value="NZ_JACHLR010000001.1"/>
</dbReference>
<evidence type="ECO:0000256" key="1">
    <source>
        <dbReference type="ARBA" id="ARBA00023239"/>
    </source>
</evidence>
<dbReference type="InterPro" id="IPR009009">
    <property type="entry name" value="RlpA-like_DPBB"/>
</dbReference>
<dbReference type="EC" id="4.2.2.-" evidence="3"/>
<sequence length="180" mass="18319" precursor="true">MTANRKPLSARAKLAPKAALNAALALPFVGIMLAAGAAAPALADQPAGLIAPAAVPFAAIAAPGTLVDQPPLTAAQPAAEPTYQKLASGMASYYGRELAGNRTASGERFNPADLTAAHRTLPLGSKVRVTNSRTGDSVIVRINDRGPFHGNRLIDLSEAAARQIGIRAAGRGLVDLAVAN</sequence>
<dbReference type="GO" id="GO:0008932">
    <property type="term" value="F:lytic endotransglycosylase activity"/>
    <property type="evidence" value="ECO:0007669"/>
    <property type="project" value="UniProtKB-UniRule"/>
</dbReference>
<dbReference type="CDD" id="cd22268">
    <property type="entry name" value="DPBB_RlpA-like"/>
    <property type="match status" value="1"/>
</dbReference>
<evidence type="ECO:0000313" key="6">
    <source>
        <dbReference type="EMBL" id="MBB4856924.1"/>
    </source>
</evidence>
<dbReference type="AlphaFoldDB" id="A0A7W7NV49"/>
<dbReference type="GO" id="GO:0071555">
    <property type="term" value="P:cell wall organization"/>
    <property type="evidence" value="ECO:0007669"/>
    <property type="project" value="UniProtKB-KW"/>
</dbReference>
<dbReference type="SUPFAM" id="SSF50685">
    <property type="entry name" value="Barwin-like endoglucanases"/>
    <property type="match status" value="1"/>
</dbReference>
<comment type="function">
    <text evidence="3">Lytic transglycosylase with a strong preference for naked glycan strands that lack stem peptides.</text>
</comment>